<dbReference type="OrthoDB" id="9801455at2"/>
<keyword evidence="1" id="KW-0614">Plasmid</keyword>
<dbReference type="STRING" id="716928.GCA_000261485_02215"/>
<organism evidence="1 2">
    <name type="scientific">Sinorhizobium sojae CCBAU 05684</name>
    <dbReference type="NCBI Taxonomy" id="716928"/>
    <lineage>
        <taxon>Bacteria</taxon>
        <taxon>Pseudomonadati</taxon>
        <taxon>Pseudomonadota</taxon>
        <taxon>Alphaproteobacteria</taxon>
        <taxon>Hyphomicrobiales</taxon>
        <taxon>Rhizobiaceae</taxon>
        <taxon>Sinorhizobium/Ensifer group</taxon>
        <taxon>Sinorhizobium</taxon>
    </lineage>
</organism>
<accession>A0A249PI16</accession>
<dbReference type="eggNOG" id="COG1621">
    <property type="taxonomic scope" value="Bacteria"/>
</dbReference>
<evidence type="ECO:0000313" key="1">
    <source>
        <dbReference type="EMBL" id="ASY65558.1"/>
    </source>
</evidence>
<dbReference type="RefSeq" id="WP_034854400.1">
    <property type="nucleotide sequence ID" value="NZ_AJQT01000040.1"/>
</dbReference>
<reference evidence="1 2" key="1">
    <citation type="submission" date="2017-08" db="EMBL/GenBank/DDBJ databases">
        <title>Multipartite genome sequences of Sinorhizobium species nodulating soybeans.</title>
        <authorList>
            <person name="Tian C.F."/>
        </authorList>
    </citation>
    <scope>NUCLEOTIDE SEQUENCE [LARGE SCALE GENOMIC DNA]</scope>
    <source>
        <strain evidence="1 2">CCBAU 05684</strain>
        <plasmid evidence="2">psj05684b</plasmid>
    </source>
</reference>
<dbReference type="AlphaFoldDB" id="A0A249PI16"/>
<dbReference type="Proteomes" id="UP000217211">
    <property type="component" value="Plasmid pSJ05684b"/>
</dbReference>
<geneLocation type="plasmid" evidence="2">
    <name>psj05684b</name>
</geneLocation>
<dbReference type="KEGG" id="esj:SJ05684_b45760"/>
<name>A0A249PI16_9HYPH</name>
<protein>
    <submittedName>
        <fullName evidence="1">Levanase</fullName>
    </submittedName>
</protein>
<evidence type="ECO:0000313" key="2">
    <source>
        <dbReference type="Proteomes" id="UP000217211"/>
    </source>
</evidence>
<proteinExistence type="predicted"/>
<keyword evidence="2" id="KW-1185">Reference proteome</keyword>
<sequence length="78" mass="8657">MPGHDEAFTPTQLSPTAINLIVDGERVATASGNFDEVLDWKGWDVSQYVGKEAQIEIIDHNTGAWGHINVDLRRQRPA</sequence>
<dbReference type="EMBL" id="CP023068">
    <property type="protein sequence ID" value="ASY65558.1"/>
    <property type="molecule type" value="Genomic_DNA"/>
</dbReference>
<gene>
    <name evidence="1" type="ORF">SJ05684_b45760</name>
</gene>